<protein>
    <submittedName>
        <fullName evidence="2">Uncharacterized protein</fullName>
    </submittedName>
</protein>
<dbReference type="Proteomes" id="UP000012092">
    <property type="component" value="Unassembled WGS sequence"/>
</dbReference>
<evidence type="ECO:0000313" key="2">
    <source>
        <dbReference type="EMBL" id="EMO06022.1"/>
    </source>
</evidence>
<proteinExistence type="predicted"/>
<keyword evidence="1" id="KW-0472">Membrane</keyword>
<evidence type="ECO:0000313" key="3">
    <source>
        <dbReference type="Proteomes" id="UP000012092"/>
    </source>
</evidence>
<reference evidence="2 3" key="1">
    <citation type="submission" date="2013-01" db="EMBL/GenBank/DDBJ databases">
        <authorList>
            <person name="Harkins D.M."/>
            <person name="Durkin A.S."/>
            <person name="Brinkac L.M."/>
            <person name="Haft D.H."/>
            <person name="Selengut J.D."/>
            <person name="Sanka R."/>
            <person name="DePew J."/>
            <person name="Purushe J."/>
            <person name="Picardeau M."/>
            <person name="Werts C."/>
            <person name="Goarant C."/>
            <person name="Vinetz J.M."/>
            <person name="Sutton G.G."/>
            <person name="Nierman W.C."/>
            <person name="Fouts D.E."/>
        </authorList>
    </citation>
    <scope>NUCLEOTIDE SEQUENCE [LARGE SCALE GENOMIC DNA]</scope>
    <source>
        <strain evidence="2 3">Verdun HP</strain>
    </source>
</reference>
<comment type="caution">
    <text evidence="2">The sequence shown here is derived from an EMBL/GenBank/DDBJ whole genome shotgun (WGS) entry which is preliminary data.</text>
</comment>
<accession>M6RCZ5</accession>
<dbReference type="AlphaFoldDB" id="M6RCZ5"/>
<keyword evidence="1" id="KW-1133">Transmembrane helix</keyword>
<name>M6RCZ5_LEPIR</name>
<evidence type="ECO:0000256" key="1">
    <source>
        <dbReference type="SAM" id="Phobius"/>
    </source>
</evidence>
<organism evidence="2 3">
    <name type="scientific">Leptospira interrogans serovar Icterohaemorrhagiae str. Verdun HP</name>
    <dbReference type="NCBI Taxonomy" id="1049910"/>
    <lineage>
        <taxon>Bacteria</taxon>
        <taxon>Pseudomonadati</taxon>
        <taxon>Spirochaetota</taxon>
        <taxon>Spirochaetia</taxon>
        <taxon>Leptospirales</taxon>
        <taxon>Leptospiraceae</taxon>
        <taxon>Leptospira</taxon>
    </lineage>
</organism>
<feature type="transmembrane region" description="Helical" evidence="1">
    <location>
        <begin position="20"/>
        <end position="41"/>
    </location>
</feature>
<dbReference type="EMBL" id="AHNZ02000339">
    <property type="protein sequence ID" value="EMO06022.1"/>
    <property type="molecule type" value="Genomic_DNA"/>
</dbReference>
<gene>
    <name evidence="2" type="ORF">LEP1GSC116_0290</name>
</gene>
<keyword evidence="1" id="KW-0812">Transmembrane</keyword>
<sequence>MSRSSSNQEKEKREKIKSILKQAGIGLLIGLSIAILIRSFLFFHLRWKPKTCFLLIPLEKEFISIGL</sequence>